<dbReference type="AlphaFoldDB" id="A0A4Z2FUH6"/>
<sequence length="193" mass="20987">MSCPGITHASSPEHNNVGQHQLRDGITNGRQQVDVAFPTLQESTFGQQDTLSQSQAALCLTWPIRDHLFFGTGSFCYRGQFREETLPKMSCPDSSTFSSDKNAFVPRLATGPINSEVVFSRVEAHQVALEPDEVDPHGDGAVGVAAEGLDPVHQVHAELVASLQHTQHHDVVVAQVVHDVSSQAFGPVKQRQE</sequence>
<dbReference type="EMBL" id="SRLO01000878">
    <property type="protein sequence ID" value="TNN44888.1"/>
    <property type="molecule type" value="Genomic_DNA"/>
</dbReference>
<reference evidence="2 3" key="1">
    <citation type="submission" date="2019-03" db="EMBL/GenBank/DDBJ databases">
        <title>First draft genome of Liparis tanakae, snailfish: a comprehensive survey of snailfish specific genes.</title>
        <authorList>
            <person name="Kim W."/>
            <person name="Song I."/>
            <person name="Jeong J.-H."/>
            <person name="Kim D."/>
            <person name="Kim S."/>
            <person name="Ryu S."/>
            <person name="Song J.Y."/>
            <person name="Lee S.K."/>
        </authorList>
    </citation>
    <scope>NUCLEOTIDE SEQUENCE [LARGE SCALE GENOMIC DNA]</scope>
    <source>
        <tissue evidence="2">Muscle</tissue>
    </source>
</reference>
<protein>
    <submittedName>
        <fullName evidence="2">Uncharacterized protein</fullName>
    </submittedName>
</protein>
<proteinExistence type="predicted"/>
<feature type="region of interest" description="Disordered" evidence="1">
    <location>
        <begin position="1"/>
        <end position="21"/>
    </location>
</feature>
<evidence type="ECO:0000256" key="1">
    <source>
        <dbReference type="SAM" id="MobiDB-lite"/>
    </source>
</evidence>
<evidence type="ECO:0000313" key="3">
    <source>
        <dbReference type="Proteomes" id="UP000314294"/>
    </source>
</evidence>
<feature type="compositionally biased region" description="Polar residues" evidence="1">
    <location>
        <begin position="8"/>
        <end position="19"/>
    </location>
</feature>
<name>A0A4Z2FUH6_9TELE</name>
<gene>
    <name evidence="2" type="ORF">EYF80_044893</name>
</gene>
<evidence type="ECO:0000313" key="2">
    <source>
        <dbReference type="EMBL" id="TNN44888.1"/>
    </source>
</evidence>
<keyword evidence="3" id="KW-1185">Reference proteome</keyword>
<organism evidence="2 3">
    <name type="scientific">Liparis tanakae</name>
    <name type="common">Tanaka's snailfish</name>
    <dbReference type="NCBI Taxonomy" id="230148"/>
    <lineage>
        <taxon>Eukaryota</taxon>
        <taxon>Metazoa</taxon>
        <taxon>Chordata</taxon>
        <taxon>Craniata</taxon>
        <taxon>Vertebrata</taxon>
        <taxon>Euteleostomi</taxon>
        <taxon>Actinopterygii</taxon>
        <taxon>Neopterygii</taxon>
        <taxon>Teleostei</taxon>
        <taxon>Neoteleostei</taxon>
        <taxon>Acanthomorphata</taxon>
        <taxon>Eupercaria</taxon>
        <taxon>Perciformes</taxon>
        <taxon>Cottioidei</taxon>
        <taxon>Cottales</taxon>
        <taxon>Liparidae</taxon>
        <taxon>Liparis</taxon>
    </lineage>
</organism>
<accession>A0A4Z2FUH6</accession>
<comment type="caution">
    <text evidence="2">The sequence shown here is derived from an EMBL/GenBank/DDBJ whole genome shotgun (WGS) entry which is preliminary data.</text>
</comment>
<dbReference type="Proteomes" id="UP000314294">
    <property type="component" value="Unassembled WGS sequence"/>
</dbReference>